<proteinExistence type="predicted"/>
<reference evidence="1" key="1">
    <citation type="submission" date="2021-02" db="EMBL/GenBank/DDBJ databases">
        <authorList>
            <consortium name="DOE Joint Genome Institute"/>
            <person name="Ahrendt S."/>
            <person name="Looney B.P."/>
            <person name="Miyauchi S."/>
            <person name="Morin E."/>
            <person name="Drula E."/>
            <person name="Courty P.E."/>
            <person name="Chicoki N."/>
            <person name="Fauchery L."/>
            <person name="Kohler A."/>
            <person name="Kuo A."/>
            <person name="Labutti K."/>
            <person name="Pangilinan J."/>
            <person name="Lipzen A."/>
            <person name="Riley R."/>
            <person name="Andreopoulos W."/>
            <person name="He G."/>
            <person name="Johnson J."/>
            <person name="Barry K.W."/>
            <person name="Grigoriev I.V."/>
            <person name="Nagy L."/>
            <person name="Hibbett D."/>
            <person name="Henrissat B."/>
            <person name="Matheny P.B."/>
            <person name="Labbe J."/>
            <person name="Martin F."/>
        </authorList>
    </citation>
    <scope>NUCLEOTIDE SEQUENCE</scope>
    <source>
        <strain evidence="1">EC-137</strain>
    </source>
</reference>
<evidence type="ECO:0000313" key="2">
    <source>
        <dbReference type="Proteomes" id="UP000814128"/>
    </source>
</evidence>
<accession>A0ACB8QG65</accession>
<comment type="caution">
    <text evidence="1">The sequence shown here is derived from an EMBL/GenBank/DDBJ whole genome shotgun (WGS) entry which is preliminary data.</text>
</comment>
<name>A0ACB8QG65_9AGAM</name>
<keyword evidence="2" id="KW-1185">Reference proteome</keyword>
<reference evidence="1" key="2">
    <citation type="journal article" date="2022" name="New Phytol.">
        <title>Evolutionary transition to the ectomycorrhizal habit in the genomes of a hyperdiverse lineage of mushroom-forming fungi.</title>
        <authorList>
            <person name="Looney B."/>
            <person name="Miyauchi S."/>
            <person name="Morin E."/>
            <person name="Drula E."/>
            <person name="Courty P.E."/>
            <person name="Kohler A."/>
            <person name="Kuo A."/>
            <person name="LaButti K."/>
            <person name="Pangilinan J."/>
            <person name="Lipzen A."/>
            <person name="Riley R."/>
            <person name="Andreopoulos W."/>
            <person name="He G."/>
            <person name="Johnson J."/>
            <person name="Nolan M."/>
            <person name="Tritt A."/>
            <person name="Barry K.W."/>
            <person name="Grigoriev I.V."/>
            <person name="Nagy L.G."/>
            <person name="Hibbett D."/>
            <person name="Henrissat B."/>
            <person name="Matheny P.B."/>
            <person name="Labbe J."/>
            <person name="Martin F.M."/>
        </authorList>
    </citation>
    <scope>NUCLEOTIDE SEQUENCE</scope>
    <source>
        <strain evidence="1">EC-137</strain>
    </source>
</reference>
<gene>
    <name evidence="1" type="ORF">K488DRAFT_53586</name>
</gene>
<dbReference type="Proteomes" id="UP000814128">
    <property type="component" value="Unassembled WGS sequence"/>
</dbReference>
<dbReference type="EMBL" id="MU273608">
    <property type="protein sequence ID" value="KAI0030734.1"/>
    <property type="molecule type" value="Genomic_DNA"/>
</dbReference>
<organism evidence="1 2">
    <name type="scientific">Vararia minispora EC-137</name>
    <dbReference type="NCBI Taxonomy" id="1314806"/>
    <lineage>
        <taxon>Eukaryota</taxon>
        <taxon>Fungi</taxon>
        <taxon>Dikarya</taxon>
        <taxon>Basidiomycota</taxon>
        <taxon>Agaricomycotina</taxon>
        <taxon>Agaricomycetes</taxon>
        <taxon>Russulales</taxon>
        <taxon>Lachnocladiaceae</taxon>
        <taxon>Vararia</taxon>
    </lineage>
</organism>
<sequence length="109" mass="11266">CGSNDACLCETGVVGSVLSCQQCFFASLIEQNRRIPNLLAGSAPALTQYGNSCAHLTPPAMVQASLLTLTLPSNWDGPAALPLNTGETVVYFVAVLTLGIGLIGVILTM</sequence>
<feature type="non-terminal residue" evidence="1">
    <location>
        <position position="1"/>
    </location>
</feature>
<protein>
    <submittedName>
        <fullName evidence="1">Uncharacterized protein</fullName>
    </submittedName>
</protein>
<evidence type="ECO:0000313" key="1">
    <source>
        <dbReference type="EMBL" id="KAI0030734.1"/>
    </source>
</evidence>